<evidence type="ECO:0000256" key="1">
    <source>
        <dbReference type="SAM" id="Phobius"/>
    </source>
</evidence>
<protein>
    <submittedName>
        <fullName evidence="2">Uncharacterized protein</fullName>
    </submittedName>
</protein>
<dbReference type="AlphaFoldDB" id="A0A9P3Q205"/>
<proteinExistence type="predicted"/>
<gene>
    <name evidence="2" type="ORF">LshimejAT787_2500400</name>
    <name evidence="3" type="ORF">LshimejAT787_2500410</name>
</gene>
<dbReference type="Proteomes" id="UP001063166">
    <property type="component" value="Unassembled WGS sequence"/>
</dbReference>
<keyword evidence="4" id="KW-1185">Reference proteome</keyword>
<accession>A0A9P3Q205</accession>
<evidence type="ECO:0000313" key="2">
    <source>
        <dbReference type="EMBL" id="GLB45648.1"/>
    </source>
</evidence>
<dbReference type="EMBL" id="BRPK01000025">
    <property type="protein sequence ID" value="GLB45648.1"/>
    <property type="molecule type" value="Genomic_DNA"/>
</dbReference>
<keyword evidence="1" id="KW-1133">Transmembrane helix</keyword>
<sequence>MDRWSQLAIEGTILSAIPCLTAFLFFDRPLLADTVVMVQDAYEILSTLPDFDFRSGVTHLGSPCHVYLRILCSRRGGW</sequence>
<keyword evidence="1" id="KW-0812">Transmembrane</keyword>
<dbReference type="EMBL" id="BRPK01000025">
    <property type="protein sequence ID" value="GLB45649.1"/>
    <property type="molecule type" value="Genomic_DNA"/>
</dbReference>
<reference evidence="2" key="1">
    <citation type="submission" date="2022-07" db="EMBL/GenBank/DDBJ databases">
        <title>The genome of Lyophyllum shimeji provides insight into the initial evolution of ectomycorrhizal fungal genome.</title>
        <authorList>
            <person name="Kobayashi Y."/>
            <person name="Shibata T."/>
            <person name="Hirakawa H."/>
            <person name="Shigenobu S."/>
            <person name="Nishiyama T."/>
            <person name="Yamada A."/>
            <person name="Hasebe M."/>
            <person name="Kawaguchi M."/>
        </authorList>
    </citation>
    <scope>NUCLEOTIDE SEQUENCE</scope>
    <source>
        <strain evidence="2">AT787</strain>
    </source>
</reference>
<evidence type="ECO:0000313" key="4">
    <source>
        <dbReference type="Proteomes" id="UP001063166"/>
    </source>
</evidence>
<evidence type="ECO:0000313" key="3">
    <source>
        <dbReference type="EMBL" id="GLB45649.1"/>
    </source>
</evidence>
<organism evidence="2 4">
    <name type="scientific">Lyophyllum shimeji</name>
    <name type="common">Hon-shimeji</name>
    <name type="synonym">Tricholoma shimeji</name>
    <dbReference type="NCBI Taxonomy" id="47721"/>
    <lineage>
        <taxon>Eukaryota</taxon>
        <taxon>Fungi</taxon>
        <taxon>Dikarya</taxon>
        <taxon>Basidiomycota</taxon>
        <taxon>Agaricomycotina</taxon>
        <taxon>Agaricomycetes</taxon>
        <taxon>Agaricomycetidae</taxon>
        <taxon>Agaricales</taxon>
        <taxon>Tricholomatineae</taxon>
        <taxon>Lyophyllaceae</taxon>
        <taxon>Lyophyllum</taxon>
    </lineage>
</organism>
<keyword evidence="1" id="KW-0472">Membrane</keyword>
<comment type="caution">
    <text evidence="2">The sequence shown here is derived from an EMBL/GenBank/DDBJ whole genome shotgun (WGS) entry which is preliminary data.</text>
</comment>
<name>A0A9P3Q205_LYOSH</name>
<feature type="transmembrane region" description="Helical" evidence="1">
    <location>
        <begin position="7"/>
        <end position="26"/>
    </location>
</feature>